<proteinExistence type="inferred from homology"/>
<dbReference type="InterPro" id="IPR001543">
    <property type="entry name" value="FliN-like_C"/>
</dbReference>
<evidence type="ECO:0000259" key="2">
    <source>
        <dbReference type="Pfam" id="PF01052"/>
    </source>
</evidence>
<feature type="domain" description="Flagellar motor switch protein FliN-like C-terminal" evidence="2">
    <location>
        <begin position="224"/>
        <end position="291"/>
    </location>
</feature>
<accession>A0A5J1SWS9</accession>
<protein>
    <submittedName>
        <fullName evidence="6">Type III secretion system protein</fullName>
    </submittedName>
</protein>
<reference evidence="6" key="1">
    <citation type="submission" date="2018-07" db="EMBL/GenBank/DDBJ databases">
        <authorList>
            <person name="Ashton P.M."/>
            <person name="Dallman T."/>
            <person name="Nair S."/>
            <person name="De Pinna E."/>
            <person name="Peters T."/>
            <person name="Grant K."/>
        </authorList>
    </citation>
    <scope>NUCLEOTIDE SEQUENCE</scope>
    <source>
        <strain evidence="6">186598</strain>
        <strain evidence="4">196404</strain>
        <strain evidence="5">623457</strain>
    </source>
</reference>
<dbReference type="EMBL" id="AAHISR010000047">
    <property type="protein sequence ID" value="EBW5674248.1"/>
    <property type="molecule type" value="Genomic_DNA"/>
</dbReference>
<evidence type="ECO:0000313" key="5">
    <source>
        <dbReference type="EMBL" id="EBZ4208369.1"/>
    </source>
</evidence>
<name>A0A5J1SWS9_SALET</name>
<dbReference type="GO" id="GO:0050918">
    <property type="term" value="P:positive chemotaxis"/>
    <property type="evidence" value="ECO:0007669"/>
    <property type="project" value="TreeGrafter"/>
</dbReference>
<evidence type="ECO:0000313" key="6">
    <source>
        <dbReference type="EMBL" id="EDA8247172.1"/>
    </source>
</evidence>
<dbReference type="EMBL" id="AALLJB010000078">
    <property type="protein sequence ID" value="EDA8247172.1"/>
    <property type="molecule type" value="Genomic_DNA"/>
</dbReference>
<comment type="caution">
    <text evidence="6">The sequence shown here is derived from an EMBL/GenBank/DDBJ whole genome shotgun (WGS) entry which is preliminary data.</text>
</comment>
<dbReference type="RefSeq" id="WP_263258459.1">
    <property type="nucleotide sequence ID" value="NZ_CP082930.1"/>
</dbReference>
<evidence type="ECO:0000256" key="1">
    <source>
        <dbReference type="ARBA" id="ARBA00009226"/>
    </source>
</evidence>
<dbReference type="AlphaFoldDB" id="A0A5J1SWS9"/>
<dbReference type="Pfam" id="PF01052">
    <property type="entry name" value="FliMN_C"/>
    <property type="match status" value="1"/>
</dbReference>
<dbReference type="PANTHER" id="PTHR30034:SF5">
    <property type="entry name" value="SECRETION SYSTEM APPARATUS PROTEIN SSAQ"/>
    <property type="match status" value="1"/>
</dbReference>
<dbReference type="Gene3D" id="2.30.330.10">
    <property type="entry name" value="SpoA-like"/>
    <property type="match status" value="1"/>
</dbReference>
<dbReference type="InterPro" id="IPR036429">
    <property type="entry name" value="SpoA-like_sf"/>
</dbReference>
<sequence length="298" mass="33701">MISGRYGLRLTDKDESKLKIMCSSLPGSEVVAVTDNVRYVSLLISDRQNNVACVLLDIDEFLIEKKMYLPEIPWLQVPLNYIVQWLKNIGLQFVINETTWNTQQVTIPKNIPKKMLRLPSKPVSLLCAEWPLWNKPHPFIVHDELTFELRFVLGYSVLSLNDLINIVPGDIVIIECANARIMTGQYVLYEFAYDEEKGGVVGNMVNTNTGVQGEKEDIQFEWCDLPVDVEFVLDKLTISLSELEKISVGDTLSLAVNAEKNIKIYINKKLLAIGELVEIDNGMLAVEVTQVSGRKNVE</sequence>
<evidence type="ECO:0000313" key="4">
    <source>
        <dbReference type="EMBL" id="EBW5674248.1"/>
    </source>
</evidence>
<dbReference type="Pfam" id="PF26304">
    <property type="entry name" value="FliMN_C_rel"/>
    <property type="match status" value="1"/>
</dbReference>
<organism evidence="6">
    <name type="scientific">Salmonella enterica subsp. enterica serovar London</name>
    <dbReference type="NCBI Taxonomy" id="149390"/>
    <lineage>
        <taxon>Bacteria</taxon>
        <taxon>Pseudomonadati</taxon>
        <taxon>Pseudomonadota</taxon>
        <taxon>Gammaproteobacteria</taxon>
        <taxon>Enterobacterales</taxon>
        <taxon>Enterobacteriaceae</taxon>
        <taxon>Salmonella</taxon>
    </lineage>
</organism>
<evidence type="ECO:0000259" key="3">
    <source>
        <dbReference type="Pfam" id="PF26304"/>
    </source>
</evidence>
<dbReference type="PANTHER" id="PTHR30034">
    <property type="entry name" value="FLAGELLAR MOTOR SWITCH PROTEIN FLIM"/>
    <property type="match status" value="1"/>
</dbReference>
<feature type="domain" description="SpaO FliM/N C-terminal related" evidence="3">
    <location>
        <begin position="144"/>
        <end position="198"/>
    </location>
</feature>
<dbReference type="InterPro" id="IPR058805">
    <property type="entry name" value="SpaO_FliMN_C_rel"/>
</dbReference>
<dbReference type="SUPFAM" id="SSF101801">
    <property type="entry name" value="Surface presentation of antigens (SPOA)"/>
    <property type="match status" value="1"/>
</dbReference>
<comment type="similarity">
    <text evidence="1">Belongs to the FliN/MopA/SpaO family.</text>
</comment>
<gene>
    <name evidence="6" type="ORF">A4I94_22575</name>
    <name evidence="4" type="ORF">DPY77_24295</name>
    <name evidence="5" type="ORF">EBC19_23870</name>
</gene>
<dbReference type="EMBL" id="AAHRBT010000043">
    <property type="protein sequence ID" value="EBZ4208369.1"/>
    <property type="molecule type" value="Genomic_DNA"/>
</dbReference>
<dbReference type="GO" id="GO:0071978">
    <property type="term" value="P:bacterial-type flagellum-dependent swarming motility"/>
    <property type="evidence" value="ECO:0007669"/>
    <property type="project" value="TreeGrafter"/>
</dbReference>